<dbReference type="Pfam" id="PF00895">
    <property type="entry name" value="ATP-synt_8"/>
    <property type="match status" value="1"/>
</dbReference>
<comment type="subunit">
    <text evidence="3">F-type ATPases have 2 components, CF(1) - the catalytic core - and CF(0) - the membrane proton channel.</text>
</comment>
<dbReference type="AlphaFoldDB" id="A0A343A5Q1"/>
<dbReference type="GO" id="GO:0045259">
    <property type="term" value="C:proton-transporting ATP synthase complex"/>
    <property type="evidence" value="ECO:0007669"/>
    <property type="project" value="UniProtKB-KW"/>
</dbReference>
<dbReference type="EMBL" id="KX035166">
    <property type="protein sequence ID" value="AOY39880.1"/>
    <property type="molecule type" value="Genomic_DNA"/>
</dbReference>
<evidence type="ECO:0000256" key="10">
    <source>
        <dbReference type="ARBA" id="ARBA00023128"/>
    </source>
</evidence>
<evidence type="ECO:0000256" key="2">
    <source>
        <dbReference type="ARBA" id="ARBA00008892"/>
    </source>
</evidence>
<keyword evidence="10 12" id="KW-0496">Mitochondrion</keyword>
<accession>A0A343A5Q1</accession>
<evidence type="ECO:0000256" key="1">
    <source>
        <dbReference type="ARBA" id="ARBA00004304"/>
    </source>
</evidence>
<keyword evidence="5 12" id="KW-0138">CF(0)</keyword>
<evidence type="ECO:0000256" key="3">
    <source>
        <dbReference type="ARBA" id="ARBA00011291"/>
    </source>
</evidence>
<comment type="similarity">
    <text evidence="2 12">Belongs to the ATPase protein 8 family.</text>
</comment>
<evidence type="ECO:0000256" key="13">
    <source>
        <dbReference type="SAM" id="Phobius"/>
    </source>
</evidence>
<name>A0A343A5Q1_9CUCU</name>
<keyword evidence="11 13" id="KW-0472">Membrane</keyword>
<feature type="transmembrane region" description="Helical" evidence="13">
    <location>
        <begin position="12"/>
        <end position="30"/>
    </location>
</feature>
<proteinExistence type="inferred from homology"/>
<evidence type="ECO:0000256" key="5">
    <source>
        <dbReference type="ARBA" id="ARBA00022547"/>
    </source>
</evidence>
<protein>
    <recommendedName>
        <fullName evidence="12">ATP synthase complex subunit 8</fullName>
    </recommendedName>
</protein>
<evidence type="ECO:0000313" key="14">
    <source>
        <dbReference type="EMBL" id="AOY39880.1"/>
    </source>
</evidence>
<comment type="subcellular location">
    <subcellularLocation>
        <location evidence="1 12">Mitochondrion membrane</location>
        <topology evidence="1 12">Single-pass membrane protein</topology>
    </subcellularLocation>
</comment>
<keyword evidence="6 12" id="KW-0812">Transmembrane</keyword>
<organism evidence="14">
    <name type="scientific">Curculionidae sp. BMNH 1039870</name>
    <dbReference type="NCBI Taxonomy" id="1903767"/>
    <lineage>
        <taxon>Eukaryota</taxon>
        <taxon>Metazoa</taxon>
        <taxon>Ecdysozoa</taxon>
        <taxon>Arthropoda</taxon>
        <taxon>Hexapoda</taxon>
        <taxon>Insecta</taxon>
        <taxon>Pterygota</taxon>
        <taxon>Neoptera</taxon>
        <taxon>Endopterygota</taxon>
        <taxon>Coleoptera</taxon>
        <taxon>Polyphaga</taxon>
        <taxon>Cucujiformia</taxon>
        <taxon>Curculionidae</taxon>
    </lineage>
</organism>
<evidence type="ECO:0000256" key="11">
    <source>
        <dbReference type="ARBA" id="ARBA00023136"/>
    </source>
</evidence>
<evidence type="ECO:0000256" key="4">
    <source>
        <dbReference type="ARBA" id="ARBA00022448"/>
    </source>
</evidence>
<dbReference type="GO" id="GO:0015986">
    <property type="term" value="P:proton motive force-driven ATP synthesis"/>
    <property type="evidence" value="ECO:0007669"/>
    <property type="project" value="InterPro"/>
</dbReference>
<keyword evidence="7 12" id="KW-0375">Hydrogen ion transport</keyword>
<evidence type="ECO:0000256" key="6">
    <source>
        <dbReference type="ARBA" id="ARBA00022692"/>
    </source>
</evidence>
<dbReference type="GO" id="GO:0031966">
    <property type="term" value="C:mitochondrial membrane"/>
    <property type="evidence" value="ECO:0007669"/>
    <property type="project" value="UniProtKB-SubCell"/>
</dbReference>
<evidence type="ECO:0000256" key="9">
    <source>
        <dbReference type="ARBA" id="ARBA00023065"/>
    </source>
</evidence>
<geneLocation type="mitochondrion" evidence="14"/>
<evidence type="ECO:0000256" key="7">
    <source>
        <dbReference type="ARBA" id="ARBA00022781"/>
    </source>
</evidence>
<evidence type="ECO:0000256" key="8">
    <source>
        <dbReference type="ARBA" id="ARBA00022989"/>
    </source>
</evidence>
<keyword evidence="4 12" id="KW-0813">Transport</keyword>
<reference evidence="14" key="1">
    <citation type="submission" date="2016-04" db="EMBL/GenBank/DDBJ databases">
        <title>Mitochondria of Scolytid beetles.</title>
        <authorList>
            <person name="Miller K."/>
            <person name="Linard B."/>
            <person name="Vogler A.P."/>
        </authorList>
    </citation>
    <scope>NUCLEOTIDE SEQUENCE</scope>
</reference>
<gene>
    <name evidence="14" type="primary">atp8</name>
</gene>
<dbReference type="GO" id="GO:0015078">
    <property type="term" value="F:proton transmembrane transporter activity"/>
    <property type="evidence" value="ECO:0007669"/>
    <property type="project" value="InterPro"/>
</dbReference>
<sequence>MPQMAPYNWSLYLTFIILFFMLMVLTNYFSNMKNTKQSVSKKYSPKLVNWKW</sequence>
<evidence type="ECO:0000256" key="12">
    <source>
        <dbReference type="RuleBase" id="RU003661"/>
    </source>
</evidence>
<keyword evidence="8 13" id="KW-1133">Transmembrane helix</keyword>
<dbReference type="InterPro" id="IPR001421">
    <property type="entry name" value="ATP8_metazoa"/>
</dbReference>
<keyword evidence="9 12" id="KW-0406">Ion transport</keyword>